<evidence type="ECO:0000313" key="2">
    <source>
        <dbReference type="EMBL" id="GEU60706.1"/>
    </source>
</evidence>
<dbReference type="AlphaFoldDB" id="A0A6L2LFY0"/>
<name>A0A6L2LFY0_TANCI</name>
<reference evidence="2" key="1">
    <citation type="journal article" date="2019" name="Sci. Rep.">
        <title>Draft genome of Tanacetum cinerariifolium, the natural source of mosquito coil.</title>
        <authorList>
            <person name="Yamashiro T."/>
            <person name="Shiraishi A."/>
            <person name="Satake H."/>
            <person name="Nakayama K."/>
        </authorList>
    </citation>
    <scope>NUCLEOTIDE SEQUENCE</scope>
</reference>
<protein>
    <recommendedName>
        <fullName evidence="3">Reverse transcriptase domain-containing protein</fullName>
    </recommendedName>
</protein>
<dbReference type="EMBL" id="BKCJ010004381">
    <property type="protein sequence ID" value="GEU60706.1"/>
    <property type="molecule type" value="Genomic_DNA"/>
</dbReference>
<sequence length="234" mass="26907">MMSSPDHSTSNNEDAFSSNIPDYVSTIPNYFPASSRKTYSNASNNSTSKIPSKFSPFYNMKDIQAFYAKELHIPSPDPITPPVILTPSPVLPSSLLFDPRYFLVPEKLLPPKKQIHPPSSSSTTISKLSRKQIYTYEPSSPLVHTHTLPPLYEPGKGFIKMHLRHHEKQMTNISYYMEELSFHRIEKMRERFISDQIIILGEFDELKIKLEKARSQLSEDLQNAIHKLKINKEE</sequence>
<keyword evidence="1" id="KW-0175">Coiled coil</keyword>
<evidence type="ECO:0008006" key="3">
    <source>
        <dbReference type="Google" id="ProtNLM"/>
    </source>
</evidence>
<proteinExistence type="predicted"/>
<comment type="caution">
    <text evidence="2">The sequence shown here is derived from an EMBL/GenBank/DDBJ whole genome shotgun (WGS) entry which is preliminary data.</text>
</comment>
<accession>A0A6L2LFY0</accession>
<gene>
    <name evidence="2" type="ORF">Tci_032684</name>
</gene>
<feature type="coiled-coil region" evidence="1">
    <location>
        <begin position="203"/>
        <end position="234"/>
    </location>
</feature>
<evidence type="ECO:0000256" key="1">
    <source>
        <dbReference type="SAM" id="Coils"/>
    </source>
</evidence>
<organism evidence="2">
    <name type="scientific">Tanacetum cinerariifolium</name>
    <name type="common">Dalmatian daisy</name>
    <name type="synonym">Chrysanthemum cinerariifolium</name>
    <dbReference type="NCBI Taxonomy" id="118510"/>
    <lineage>
        <taxon>Eukaryota</taxon>
        <taxon>Viridiplantae</taxon>
        <taxon>Streptophyta</taxon>
        <taxon>Embryophyta</taxon>
        <taxon>Tracheophyta</taxon>
        <taxon>Spermatophyta</taxon>
        <taxon>Magnoliopsida</taxon>
        <taxon>eudicotyledons</taxon>
        <taxon>Gunneridae</taxon>
        <taxon>Pentapetalae</taxon>
        <taxon>asterids</taxon>
        <taxon>campanulids</taxon>
        <taxon>Asterales</taxon>
        <taxon>Asteraceae</taxon>
        <taxon>Asteroideae</taxon>
        <taxon>Anthemideae</taxon>
        <taxon>Anthemidinae</taxon>
        <taxon>Tanacetum</taxon>
    </lineage>
</organism>